<accession>A0A368KZ49</accession>
<name>A0A368KZ49_9BACT</name>
<dbReference type="EMBL" id="QPEX01000004">
    <property type="protein sequence ID" value="RCS56085.1"/>
    <property type="molecule type" value="Genomic_DNA"/>
</dbReference>
<comment type="caution">
    <text evidence="1">The sequence shown here is derived from an EMBL/GenBank/DDBJ whole genome shotgun (WGS) entry which is preliminary data.</text>
</comment>
<dbReference type="Proteomes" id="UP000253562">
    <property type="component" value="Unassembled WGS sequence"/>
</dbReference>
<reference evidence="1 2" key="1">
    <citation type="submission" date="2018-07" db="EMBL/GenBank/DDBJ databases">
        <title>Comparative genomes isolates from brazilian mangrove.</title>
        <authorList>
            <person name="De Araujo J.E."/>
            <person name="Taketani R.G."/>
            <person name="Silva M.C.P."/>
            <person name="Lourenco M.V."/>
            <person name="Oliveira V.M."/>
            <person name="Andreote F.D."/>
        </authorList>
    </citation>
    <scope>NUCLEOTIDE SEQUENCE [LARGE SCALE GENOMIC DNA]</scope>
    <source>
        <strain evidence="1 2">HEX PRIS-MGV</strain>
    </source>
</reference>
<organism evidence="1 2">
    <name type="scientific">Bremerella cremea</name>
    <dbReference type="NCBI Taxonomy" id="1031537"/>
    <lineage>
        <taxon>Bacteria</taxon>
        <taxon>Pseudomonadati</taxon>
        <taxon>Planctomycetota</taxon>
        <taxon>Planctomycetia</taxon>
        <taxon>Pirellulales</taxon>
        <taxon>Pirellulaceae</taxon>
        <taxon>Bremerella</taxon>
    </lineage>
</organism>
<protein>
    <submittedName>
        <fullName evidence="1">Uncharacterized protein</fullName>
    </submittedName>
</protein>
<sequence length="144" mass="16608">MGLPHVFERITHRDIPIALVGTCEPVKRYYELLPDLAKRLPACHDYIPLWETNLEAVVAYDSNRELFVRYYYGSESDEPLGATYQQFLSAVLLELIDSGIWDELDELARLFDYKHVAKLRTFVESCGDGDFEESNRNFVASIPD</sequence>
<proteinExistence type="predicted"/>
<dbReference type="AlphaFoldDB" id="A0A368KZ49"/>
<gene>
    <name evidence="1" type="ORF">DTL42_00435</name>
</gene>
<evidence type="ECO:0000313" key="1">
    <source>
        <dbReference type="EMBL" id="RCS56085.1"/>
    </source>
</evidence>
<evidence type="ECO:0000313" key="2">
    <source>
        <dbReference type="Proteomes" id="UP000253562"/>
    </source>
</evidence>